<dbReference type="RefSeq" id="WP_012858887.1">
    <property type="nucleotide sequence ID" value="NC_013515.1"/>
</dbReference>
<gene>
    <name evidence="6" type="ordered locus">Smon_0871</name>
</gene>
<proteinExistence type="inferred from homology"/>
<dbReference type="AlphaFoldDB" id="D1AYG2"/>
<name>D1AYG2_STRM9</name>
<dbReference type="eggNOG" id="COG0791">
    <property type="taxonomic scope" value="Bacteria"/>
</dbReference>
<keyword evidence="7" id="KW-1185">Reference proteome</keyword>
<dbReference type="GeneID" id="29672796"/>
<reference evidence="6 7" key="1">
    <citation type="journal article" date="2009" name="Stand. Genomic Sci.">
        <title>Complete genome sequence of Streptobacillus moniliformis type strain (9901T).</title>
        <authorList>
            <person name="Nolan M."/>
            <person name="Gronow S."/>
            <person name="Lapidus A."/>
            <person name="Ivanova N."/>
            <person name="Copeland A."/>
            <person name="Lucas S."/>
            <person name="Del Rio T.G."/>
            <person name="Chen F."/>
            <person name="Tice H."/>
            <person name="Pitluck S."/>
            <person name="Cheng J.F."/>
            <person name="Sims D."/>
            <person name="Meincke L."/>
            <person name="Bruce D."/>
            <person name="Goodwin L."/>
            <person name="Brettin T."/>
            <person name="Han C."/>
            <person name="Detter J.C."/>
            <person name="Ovchinikova G."/>
            <person name="Pati A."/>
            <person name="Mavromatis K."/>
            <person name="Mikhailova N."/>
            <person name="Chen A."/>
            <person name="Palaniappan K."/>
            <person name="Land M."/>
            <person name="Hauser L."/>
            <person name="Chang Y.J."/>
            <person name="Jeffries C.D."/>
            <person name="Rohde M."/>
            <person name="Sproer C."/>
            <person name="Goker M."/>
            <person name="Bristow J."/>
            <person name="Eisen J.A."/>
            <person name="Markowitz V."/>
            <person name="Hugenholtz P."/>
            <person name="Kyrpides N.C."/>
            <person name="Klenk H.P."/>
            <person name="Chain P."/>
        </authorList>
    </citation>
    <scope>NUCLEOTIDE SEQUENCE [LARGE SCALE GENOMIC DNA]</scope>
    <source>
        <strain evidence="7">ATCC 14647 / DSM 12112 / NCTC 10651 / 9901</strain>
    </source>
</reference>
<dbReference type="PROSITE" id="PS51935">
    <property type="entry name" value="NLPC_P60"/>
    <property type="match status" value="1"/>
</dbReference>
<dbReference type="GO" id="GO:0006508">
    <property type="term" value="P:proteolysis"/>
    <property type="evidence" value="ECO:0007669"/>
    <property type="project" value="UniProtKB-KW"/>
</dbReference>
<dbReference type="SUPFAM" id="SSF54001">
    <property type="entry name" value="Cysteine proteinases"/>
    <property type="match status" value="1"/>
</dbReference>
<dbReference type="OrthoDB" id="9808890at2"/>
<dbReference type="HOGENOM" id="CLU_016043_6_2_0"/>
<dbReference type="EMBL" id="CP001779">
    <property type="protein sequence ID" value="ACZ01338.1"/>
    <property type="molecule type" value="Genomic_DNA"/>
</dbReference>
<evidence type="ECO:0000259" key="5">
    <source>
        <dbReference type="PROSITE" id="PS51935"/>
    </source>
</evidence>
<keyword evidence="3" id="KW-0378">Hydrolase</keyword>
<dbReference type="Gene3D" id="3.90.1720.10">
    <property type="entry name" value="endopeptidase domain like (from Nostoc punctiforme)"/>
    <property type="match status" value="1"/>
</dbReference>
<organism evidence="6 7">
    <name type="scientific">Streptobacillus moniliformis (strain ATCC 14647 / DSM 12112 / NCTC 10651 / 9901)</name>
    <dbReference type="NCBI Taxonomy" id="519441"/>
    <lineage>
        <taxon>Bacteria</taxon>
        <taxon>Fusobacteriati</taxon>
        <taxon>Fusobacteriota</taxon>
        <taxon>Fusobacteriia</taxon>
        <taxon>Fusobacteriales</taxon>
        <taxon>Leptotrichiaceae</taxon>
        <taxon>Streptobacillus</taxon>
    </lineage>
</organism>
<evidence type="ECO:0000313" key="6">
    <source>
        <dbReference type="EMBL" id="ACZ01338.1"/>
    </source>
</evidence>
<keyword evidence="4" id="KW-0788">Thiol protease</keyword>
<keyword evidence="2" id="KW-0645">Protease</keyword>
<dbReference type="Proteomes" id="UP000002072">
    <property type="component" value="Chromosome"/>
</dbReference>
<dbReference type="InterPro" id="IPR038765">
    <property type="entry name" value="Papain-like_cys_pep_sf"/>
</dbReference>
<feature type="domain" description="NlpC/P60" evidence="5">
    <location>
        <begin position="51"/>
        <end position="174"/>
    </location>
</feature>
<evidence type="ECO:0000256" key="4">
    <source>
        <dbReference type="ARBA" id="ARBA00022807"/>
    </source>
</evidence>
<evidence type="ECO:0000313" key="7">
    <source>
        <dbReference type="Proteomes" id="UP000002072"/>
    </source>
</evidence>
<sequence>MKKIFIFILLTYISFSNGINFVNRNNNFKLKKSLVVKEKIEIKKKKRFEKNKKKILILKKAKELMGKKYLWGAKVGDYNNFDCSSFVKALYKEVGIDLPRVSKNQSKIGEKISLNELEIGDLIFFHTLGDYVSHVGIYIGNNEFIHASSKAKKTIVSKLSGYYREKAVFGTRLGI</sequence>
<dbReference type="Pfam" id="PF00877">
    <property type="entry name" value="NLPC_P60"/>
    <property type="match status" value="1"/>
</dbReference>
<evidence type="ECO:0000256" key="3">
    <source>
        <dbReference type="ARBA" id="ARBA00022801"/>
    </source>
</evidence>
<dbReference type="GO" id="GO:0008234">
    <property type="term" value="F:cysteine-type peptidase activity"/>
    <property type="evidence" value="ECO:0007669"/>
    <property type="project" value="UniProtKB-KW"/>
</dbReference>
<protein>
    <submittedName>
        <fullName evidence="6">NLP/P60 protein</fullName>
    </submittedName>
</protein>
<evidence type="ECO:0000256" key="2">
    <source>
        <dbReference type="ARBA" id="ARBA00022670"/>
    </source>
</evidence>
<dbReference type="PANTHER" id="PTHR47053">
    <property type="entry name" value="MUREIN DD-ENDOPEPTIDASE MEPH-RELATED"/>
    <property type="match status" value="1"/>
</dbReference>
<comment type="similarity">
    <text evidence="1">Belongs to the peptidase C40 family.</text>
</comment>
<dbReference type="InterPro" id="IPR000064">
    <property type="entry name" value="NLP_P60_dom"/>
</dbReference>
<dbReference type="PANTHER" id="PTHR47053:SF1">
    <property type="entry name" value="MUREIN DD-ENDOPEPTIDASE MEPH-RELATED"/>
    <property type="match status" value="1"/>
</dbReference>
<evidence type="ECO:0000256" key="1">
    <source>
        <dbReference type="ARBA" id="ARBA00007074"/>
    </source>
</evidence>
<dbReference type="KEGG" id="smf:Smon_0871"/>
<dbReference type="InterPro" id="IPR051202">
    <property type="entry name" value="Peptidase_C40"/>
</dbReference>
<accession>D1AYG2</accession>
<dbReference type="STRING" id="519441.Smon_0871"/>